<dbReference type="Gene3D" id="3.40.50.620">
    <property type="entry name" value="HUPs"/>
    <property type="match status" value="1"/>
</dbReference>
<dbReference type="OrthoDB" id="25129at2759"/>
<comment type="similarity">
    <text evidence="3">Belongs to the CTU2/NCS2 family.</text>
</comment>
<evidence type="ECO:0000256" key="3">
    <source>
        <dbReference type="HAMAP-Rule" id="MF_03054"/>
    </source>
</evidence>
<evidence type="ECO:0000313" key="5">
    <source>
        <dbReference type="Proteomes" id="UP000027920"/>
    </source>
</evidence>
<evidence type="ECO:0000256" key="2">
    <source>
        <dbReference type="ARBA" id="ARBA00022694"/>
    </source>
</evidence>
<reference evidence="4 5" key="1">
    <citation type="submission" date="2013-03" db="EMBL/GenBank/DDBJ databases">
        <title>The Genome Sequence of Exophiala aquamarina CBS 119918.</title>
        <authorList>
            <consortium name="The Broad Institute Genomics Platform"/>
            <person name="Cuomo C."/>
            <person name="de Hoog S."/>
            <person name="Gorbushina A."/>
            <person name="Walker B."/>
            <person name="Young S.K."/>
            <person name="Zeng Q."/>
            <person name="Gargeya S."/>
            <person name="Fitzgerald M."/>
            <person name="Haas B."/>
            <person name="Abouelleil A."/>
            <person name="Allen A.W."/>
            <person name="Alvarado L."/>
            <person name="Arachchi H.M."/>
            <person name="Berlin A.M."/>
            <person name="Chapman S.B."/>
            <person name="Gainer-Dewar J."/>
            <person name="Goldberg J."/>
            <person name="Griggs A."/>
            <person name="Gujja S."/>
            <person name="Hansen M."/>
            <person name="Howarth C."/>
            <person name="Imamovic A."/>
            <person name="Ireland A."/>
            <person name="Larimer J."/>
            <person name="McCowan C."/>
            <person name="Murphy C."/>
            <person name="Pearson M."/>
            <person name="Poon T.W."/>
            <person name="Priest M."/>
            <person name="Roberts A."/>
            <person name="Saif S."/>
            <person name="Shea T."/>
            <person name="Sisk P."/>
            <person name="Sykes S."/>
            <person name="Wortman J."/>
            <person name="Nusbaum C."/>
            <person name="Birren B."/>
        </authorList>
    </citation>
    <scope>NUCLEOTIDE SEQUENCE [LARGE SCALE GENOMIC DNA]</scope>
    <source>
        <strain evidence="4 5">CBS 119918</strain>
    </source>
</reference>
<dbReference type="GO" id="GO:0002143">
    <property type="term" value="P:tRNA wobble position uridine thiolation"/>
    <property type="evidence" value="ECO:0007669"/>
    <property type="project" value="TreeGrafter"/>
</dbReference>
<accession>A0A072P5I8</accession>
<keyword evidence="5" id="KW-1185">Reference proteome</keyword>
<dbReference type="GO" id="GO:0032447">
    <property type="term" value="P:protein urmylation"/>
    <property type="evidence" value="ECO:0007669"/>
    <property type="project" value="UniProtKB-UniRule"/>
</dbReference>
<comment type="pathway">
    <text evidence="3">tRNA modification; 5-methoxycarbonylmethyl-2-thiouridine-tRNA biosynthesis.</text>
</comment>
<sequence>MQQAVCVECRERDAELNIRNRRLCTECFSRYVNSKVLKRMESYRFKILGGDQRCRLLLPLSGGISSLVLLQILDSQLQRQIAKRNMTAYELVIAHVVLPDEPTSTFNNKPFSHLAQRFPSHKFLPEFAFSASLSLDETLEQDLKILGLERQNQESNVDFFDRIMASATSVTTRADLRSISLRRLIVAIATAHGCESIVWGHSDSRLAALVLADVAKGRGGSVPSTIADGPSPFGVNFNHPLRDLFNTELETYASKLPEPLVEIGAARELNNRPPSQPPSSLRDTAIDSLLTDYINTQGLKYPSIMANVVRTAGKLEVRHSPNLCRVCVQPIVSGGGQSQNTSILCSSYIIHDHCTKQQDNRKVVNYTGKTNRAKKNELRTFHRVYLIWYTVE</sequence>
<dbReference type="HOGENOM" id="CLU_024534_3_0_1"/>
<dbReference type="EMBL" id="AMGV01000007">
    <property type="protein sequence ID" value="KEF55344.1"/>
    <property type="molecule type" value="Genomic_DNA"/>
</dbReference>
<comment type="caution">
    <text evidence="4">The sequence shown here is derived from an EMBL/GenBank/DDBJ whole genome shotgun (WGS) entry which is preliminary data.</text>
</comment>
<dbReference type="Pfam" id="PF10288">
    <property type="entry name" value="CTU2"/>
    <property type="match status" value="1"/>
</dbReference>
<keyword evidence="1 3" id="KW-0963">Cytoplasm</keyword>
<comment type="subcellular location">
    <subcellularLocation>
        <location evidence="3">Cytoplasm</location>
    </subcellularLocation>
</comment>
<proteinExistence type="inferred from homology"/>
<dbReference type="AlphaFoldDB" id="A0A072P5I8"/>
<gene>
    <name evidence="3" type="primary">NCS2</name>
    <name evidence="3" type="synonym">CTU2</name>
    <name evidence="4" type="ORF">A1O9_08094</name>
</gene>
<protein>
    <recommendedName>
        <fullName evidence="3">Cytoplasmic tRNA 2-thiolation protein 2</fullName>
    </recommendedName>
</protein>
<dbReference type="VEuPathDB" id="FungiDB:A1O9_08094"/>
<dbReference type="UniPathway" id="UPA00988"/>
<dbReference type="GO" id="GO:0016783">
    <property type="term" value="F:sulfurtransferase activity"/>
    <property type="evidence" value="ECO:0007669"/>
    <property type="project" value="TreeGrafter"/>
</dbReference>
<dbReference type="SUPFAM" id="SSF52402">
    <property type="entry name" value="Adenine nucleotide alpha hydrolases-like"/>
    <property type="match status" value="1"/>
</dbReference>
<dbReference type="HAMAP" id="MF_03054">
    <property type="entry name" value="CTU2"/>
    <property type="match status" value="1"/>
</dbReference>
<dbReference type="GO" id="GO:0000049">
    <property type="term" value="F:tRNA binding"/>
    <property type="evidence" value="ECO:0007669"/>
    <property type="project" value="InterPro"/>
</dbReference>
<dbReference type="PANTHER" id="PTHR20882">
    <property type="entry name" value="CYTOPLASMIC TRNA 2-THIOLATION PROTEIN 2"/>
    <property type="match status" value="1"/>
</dbReference>
<dbReference type="GO" id="GO:0005829">
    <property type="term" value="C:cytosol"/>
    <property type="evidence" value="ECO:0007669"/>
    <property type="project" value="TreeGrafter"/>
</dbReference>
<evidence type="ECO:0000256" key="1">
    <source>
        <dbReference type="ARBA" id="ARBA00022490"/>
    </source>
</evidence>
<dbReference type="GeneID" id="25283007"/>
<dbReference type="Proteomes" id="UP000027920">
    <property type="component" value="Unassembled WGS sequence"/>
</dbReference>
<dbReference type="InterPro" id="IPR014729">
    <property type="entry name" value="Rossmann-like_a/b/a_fold"/>
</dbReference>
<keyword evidence="2 3" id="KW-0819">tRNA processing</keyword>
<dbReference type="InterPro" id="IPR019407">
    <property type="entry name" value="CTU2"/>
</dbReference>
<comment type="function">
    <text evidence="3">Plays a central role in 2-thiolation of mcm(5)S(2)U at tRNA wobble positions of tRNA(Lys), tRNA(Glu) and tRNA(Gln). May act by forming a heterodimer with NCS6 that ligates sulfur from thiocarboxylated URM1 onto the uridine of tRNAs at wobble position. Prior mcm(5) tRNA modification by the elongator complex is required for 2-thiolation. May also be involved in protein urmylation.</text>
</comment>
<evidence type="ECO:0000313" key="4">
    <source>
        <dbReference type="EMBL" id="KEF55344.1"/>
    </source>
</evidence>
<dbReference type="STRING" id="1182545.A0A072P5I8"/>
<organism evidence="4 5">
    <name type="scientific">Exophiala aquamarina CBS 119918</name>
    <dbReference type="NCBI Taxonomy" id="1182545"/>
    <lineage>
        <taxon>Eukaryota</taxon>
        <taxon>Fungi</taxon>
        <taxon>Dikarya</taxon>
        <taxon>Ascomycota</taxon>
        <taxon>Pezizomycotina</taxon>
        <taxon>Eurotiomycetes</taxon>
        <taxon>Chaetothyriomycetidae</taxon>
        <taxon>Chaetothyriales</taxon>
        <taxon>Herpotrichiellaceae</taxon>
        <taxon>Exophiala</taxon>
    </lineage>
</organism>
<dbReference type="RefSeq" id="XP_013257934.1">
    <property type="nucleotide sequence ID" value="XM_013402480.1"/>
</dbReference>
<name>A0A072P5I8_9EURO</name>
<dbReference type="PANTHER" id="PTHR20882:SF14">
    <property type="entry name" value="CYTOPLASMIC TRNA 2-THIOLATION PROTEIN 2"/>
    <property type="match status" value="1"/>
</dbReference>
<dbReference type="GO" id="GO:0016779">
    <property type="term" value="F:nucleotidyltransferase activity"/>
    <property type="evidence" value="ECO:0007669"/>
    <property type="project" value="UniProtKB-UniRule"/>
</dbReference>